<name>A0A7D4D3N9_9EURY</name>
<dbReference type="KEGG" id="hsai:HPS36_08140"/>
<accession>A0A7D4D3N9</accession>
<dbReference type="SUPFAM" id="SSF50475">
    <property type="entry name" value="FMN-binding split barrel"/>
    <property type="match status" value="1"/>
</dbReference>
<protein>
    <submittedName>
        <fullName evidence="1">Pyridoxamine 5'-phosphate oxidase family protein</fullName>
    </submittedName>
</protein>
<evidence type="ECO:0000313" key="1">
    <source>
        <dbReference type="EMBL" id="QKG92822.1"/>
    </source>
</evidence>
<evidence type="ECO:0000313" key="2">
    <source>
        <dbReference type="Proteomes" id="UP000505020"/>
    </source>
</evidence>
<dbReference type="Proteomes" id="UP000505020">
    <property type="component" value="Chromosome"/>
</dbReference>
<dbReference type="Pfam" id="PF12900">
    <property type="entry name" value="Pyridox_ox_2"/>
    <property type="match status" value="1"/>
</dbReference>
<organism evidence="1 2">
    <name type="scientific">Halorubrum salinarum</name>
    <dbReference type="NCBI Taxonomy" id="2739057"/>
    <lineage>
        <taxon>Archaea</taxon>
        <taxon>Methanobacteriati</taxon>
        <taxon>Methanobacteriota</taxon>
        <taxon>Stenosarchaea group</taxon>
        <taxon>Halobacteria</taxon>
        <taxon>Halobacteriales</taxon>
        <taxon>Haloferacaceae</taxon>
        <taxon>Halorubrum</taxon>
    </lineage>
</organism>
<keyword evidence="2" id="KW-1185">Reference proteome</keyword>
<reference evidence="1 2" key="1">
    <citation type="submission" date="2020-05" db="EMBL/GenBank/DDBJ databases">
        <title>Halorubrum RHB-C sp.nov., an extremely halophilic archaeon isolated from solar salt farm.</title>
        <authorList>
            <person name="Ho H."/>
            <person name="Danganan R.E."/>
            <person name="Dedeles G.R."/>
            <person name="Kim S.-G."/>
        </authorList>
    </citation>
    <scope>NUCLEOTIDE SEQUENCE [LARGE SCALE GENOMIC DNA]</scope>
    <source>
        <strain evidence="1 2">RHB-C</strain>
    </source>
</reference>
<dbReference type="Gene3D" id="2.30.110.10">
    <property type="entry name" value="Electron Transport, Fmn-binding Protein, Chain A"/>
    <property type="match status" value="1"/>
</dbReference>
<sequence>MEHVEYVYTSGMSESDVEARLRAGEHGVFALASDGDAYATPLSYHYDGDRLLLRVSDHDGDDEKGRFLAATDTATFVCYAASTDESWSVHVRGPVSRFERRVDEATLNEWFQPFRLFDEAVEDVAFTLYELEMETVIGRATVDG</sequence>
<dbReference type="InterPro" id="IPR024747">
    <property type="entry name" value="Pyridox_Oxase-rel"/>
</dbReference>
<dbReference type="GeneID" id="55594964"/>
<dbReference type="EMBL" id="CP053941">
    <property type="protein sequence ID" value="QKG92822.1"/>
    <property type="molecule type" value="Genomic_DNA"/>
</dbReference>
<gene>
    <name evidence="1" type="ORF">HPS36_08140</name>
</gene>
<proteinExistence type="predicted"/>
<dbReference type="InterPro" id="IPR012349">
    <property type="entry name" value="Split_barrel_FMN-bd"/>
</dbReference>
<dbReference type="AlphaFoldDB" id="A0A7D4D3N9"/>
<dbReference type="RefSeq" id="WP_173229712.1">
    <property type="nucleotide sequence ID" value="NZ_CP053941.1"/>
</dbReference>